<keyword evidence="3" id="KW-1185">Reference proteome</keyword>
<dbReference type="SUPFAM" id="SSF81383">
    <property type="entry name" value="F-box domain"/>
    <property type="match status" value="1"/>
</dbReference>
<dbReference type="PROSITE" id="PS50181">
    <property type="entry name" value="FBOX"/>
    <property type="match status" value="1"/>
</dbReference>
<reference evidence="2" key="2">
    <citation type="journal article" date="2019" name="IMA Fungus">
        <title>Genome sequencing and comparison of five Tilletia species to identify candidate genes for the detection of regulated species infecting wheat.</title>
        <authorList>
            <person name="Nguyen H.D.T."/>
            <person name="Sultana T."/>
            <person name="Kesanakurti P."/>
            <person name="Hambleton S."/>
        </authorList>
    </citation>
    <scope>NUCLEOTIDE SEQUENCE</scope>
    <source>
        <strain evidence="2">DAOMC 236416</strain>
    </source>
</reference>
<dbReference type="InterPro" id="IPR036047">
    <property type="entry name" value="F-box-like_dom_sf"/>
</dbReference>
<organism evidence="2 3">
    <name type="scientific">Tilletia indica</name>
    <dbReference type="NCBI Taxonomy" id="43049"/>
    <lineage>
        <taxon>Eukaryota</taxon>
        <taxon>Fungi</taxon>
        <taxon>Dikarya</taxon>
        <taxon>Basidiomycota</taxon>
        <taxon>Ustilaginomycotina</taxon>
        <taxon>Exobasidiomycetes</taxon>
        <taxon>Tilletiales</taxon>
        <taxon>Tilletiaceae</taxon>
        <taxon>Tilletia</taxon>
    </lineage>
</organism>
<feature type="compositionally biased region" description="Pro residues" evidence="1">
    <location>
        <begin position="9"/>
        <end position="19"/>
    </location>
</feature>
<comment type="caution">
    <text evidence="2">The sequence shown here is derived from an EMBL/GenBank/DDBJ whole genome shotgun (WGS) entry which is preliminary data.</text>
</comment>
<evidence type="ECO:0000313" key="2">
    <source>
        <dbReference type="EMBL" id="KAE8259276.1"/>
    </source>
</evidence>
<dbReference type="EMBL" id="LWDF02000041">
    <property type="protein sequence ID" value="KAE8259276.1"/>
    <property type="molecule type" value="Genomic_DNA"/>
</dbReference>
<evidence type="ECO:0000313" key="3">
    <source>
        <dbReference type="Proteomes" id="UP000077521"/>
    </source>
</evidence>
<dbReference type="InterPro" id="IPR001810">
    <property type="entry name" value="F-box_dom"/>
</dbReference>
<protein>
    <submittedName>
        <fullName evidence="2">Uncharacterized protein</fullName>
    </submittedName>
</protein>
<feature type="region of interest" description="Disordered" evidence="1">
    <location>
        <begin position="1"/>
        <end position="21"/>
    </location>
</feature>
<accession>A0A177TXF9</accession>
<name>A0A177TXF9_9BASI</name>
<gene>
    <name evidence="2" type="ORF">A4X13_0g1122</name>
</gene>
<evidence type="ECO:0000256" key="1">
    <source>
        <dbReference type="SAM" id="MobiDB-lite"/>
    </source>
</evidence>
<dbReference type="Proteomes" id="UP000077521">
    <property type="component" value="Unassembled WGS sequence"/>
</dbReference>
<proteinExistence type="predicted"/>
<dbReference type="Pfam" id="PF00646">
    <property type="entry name" value="F-box"/>
    <property type="match status" value="1"/>
</dbReference>
<sequence>MTSTSSPSPETPSTPPTEPFPFLRLPPELQAHILLHCDYFTLKTLHRVCKPIKGLLDDAMFDKALFRPTLKPLSQGELAILAQESSSVSDSVVRVHPVIERSRWSVQDVSGTIYLLNADFDSVDYVLDILDVRNESATCPAVHRLQVVIRRYEGYKGVPVLFHKNSKIIEHEASDAEGRGTVTMAELARSLFKLDAQWKNRRLGIGETDVFFSLPFPDGPDRVSAELLQDGSVVVTQEIDDYTSWDSSSSDSLERRYGEPP</sequence>
<dbReference type="AlphaFoldDB" id="A0A177TXF9"/>
<dbReference type="CDD" id="cd09917">
    <property type="entry name" value="F-box_SF"/>
    <property type="match status" value="1"/>
</dbReference>
<reference evidence="2" key="1">
    <citation type="submission" date="2016-04" db="EMBL/GenBank/DDBJ databases">
        <authorList>
            <person name="Nguyen H.D."/>
            <person name="Samba Siva P."/>
            <person name="Cullis J."/>
            <person name="Levesque C.A."/>
            <person name="Hambleton S."/>
        </authorList>
    </citation>
    <scope>NUCLEOTIDE SEQUENCE</scope>
    <source>
        <strain evidence="2">DAOMC 236416</strain>
    </source>
</reference>